<name>U2E0P7_9BACE</name>
<dbReference type="EMBL" id="AWSV01000076">
    <property type="protein sequence ID" value="ERI85806.1"/>
    <property type="molecule type" value="Genomic_DNA"/>
</dbReference>
<evidence type="ECO:0000313" key="1">
    <source>
        <dbReference type="EMBL" id="ERI85806.1"/>
    </source>
</evidence>
<dbReference type="Proteomes" id="UP000016496">
    <property type="component" value="Unassembled WGS sequence"/>
</dbReference>
<dbReference type="HOGENOM" id="CLU_3164825_0_0_10"/>
<accession>U2E0P7</accession>
<comment type="caution">
    <text evidence="1">The sequence shown here is derived from an EMBL/GenBank/DDBJ whole genome shotgun (WGS) entry which is preliminary data.</text>
</comment>
<sequence>MYIPKDGLKKKPGKESRINTLNKHLSDRSFPDFVNKSAKNIYLCIAN</sequence>
<reference evidence="1 2" key="1">
    <citation type="submission" date="2013-08" db="EMBL/GenBank/DDBJ databases">
        <authorList>
            <person name="Weinstock G."/>
            <person name="Sodergren E."/>
            <person name="Wylie T."/>
            <person name="Fulton L."/>
            <person name="Fulton R."/>
            <person name="Fronick C."/>
            <person name="O'Laughlin M."/>
            <person name="Godfrey J."/>
            <person name="Miner T."/>
            <person name="Herter B."/>
            <person name="Appelbaum E."/>
            <person name="Cordes M."/>
            <person name="Lek S."/>
            <person name="Wollam A."/>
            <person name="Pepin K.H."/>
            <person name="Palsikar V.B."/>
            <person name="Mitreva M."/>
            <person name="Wilson R.K."/>
        </authorList>
    </citation>
    <scope>NUCLEOTIDE SEQUENCE [LARGE SCALE GENOMIC DNA]</scope>
    <source>
        <strain evidence="1 2">F0041</strain>
    </source>
</reference>
<dbReference type="PATRIC" id="fig|1321819.3.peg.1279"/>
<organism evidence="1 2">
    <name type="scientific">Bacteroides pyogenes F0041</name>
    <dbReference type="NCBI Taxonomy" id="1321819"/>
    <lineage>
        <taxon>Bacteria</taxon>
        <taxon>Pseudomonadati</taxon>
        <taxon>Bacteroidota</taxon>
        <taxon>Bacteroidia</taxon>
        <taxon>Bacteroidales</taxon>
        <taxon>Bacteroidaceae</taxon>
        <taxon>Bacteroides</taxon>
    </lineage>
</organism>
<protein>
    <submittedName>
        <fullName evidence="1">Uncharacterized protein</fullName>
    </submittedName>
</protein>
<proteinExistence type="predicted"/>
<dbReference type="AlphaFoldDB" id="U2E0P7"/>
<evidence type="ECO:0000313" key="2">
    <source>
        <dbReference type="Proteomes" id="UP000016496"/>
    </source>
</evidence>
<gene>
    <name evidence="1" type="ORF">HMPREF1981_01395</name>
</gene>